<keyword evidence="4" id="KW-0648">Protein biosynthesis</keyword>
<dbReference type="InterPro" id="IPR044135">
    <property type="entry name" value="Met-tRNA-FMT_C"/>
</dbReference>
<keyword evidence="3 7" id="KW-0808">Transferase</keyword>
<dbReference type="InterPro" id="IPR002376">
    <property type="entry name" value="Formyl_transf_N"/>
</dbReference>
<evidence type="ECO:0000259" key="6">
    <source>
        <dbReference type="Pfam" id="PF02911"/>
    </source>
</evidence>
<evidence type="ECO:0000256" key="2">
    <source>
        <dbReference type="ARBA" id="ARBA00012261"/>
    </source>
</evidence>
<feature type="domain" description="Formyl transferase N-terminal" evidence="5">
    <location>
        <begin position="6"/>
        <end position="176"/>
    </location>
</feature>
<dbReference type="InterPro" id="IPR037022">
    <property type="entry name" value="Formyl_trans_C_sf"/>
</dbReference>
<comment type="caution">
    <text evidence="7">The sequence shown here is derived from an EMBL/GenBank/DDBJ whole genome shotgun (WGS) entry which is preliminary data.</text>
</comment>
<dbReference type="PANTHER" id="PTHR11138:SF5">
    <property type="entry name" value="METHIONYL-TRNA FORMYLTRANSFERASE, MITOCHONDRIAL"/>
    <property type="match status" value="1"/>
</dbReference>
<evidence type="ECO:0000313" key="7">
    <source>
        <dbReference type="EMBL" id="MPM78184.1"/>
    </source>
</evidence>
<evidence type="ECO:0000256" key="4">
    <source>
        <dbReference type="ARBA" id="ARBA00022917"/>
    </source>
</evidence>
<reference evidence="7" key="1">
    <citation type="submission" date="2019-08" db="EMBL/GenBank/DDBJ databases">
        <authorList>
            <person name="Kucharzyk K."/>
            <person name="Murdoch R.W."/>
            <person name="Higgins S."/>
            <person name="Loffler F."/>
        </authorList>
    </citation>
    <scope>NUCLEOTIDE SEQUENCE</scope>
</reference>
<sequence>MSKSVRIVYMGTPGFAVMPLQRLVENGYNIVGVVTAPDKASGRGLQLNSSEVKKYAESAGLKILQPVSLKDESFIEELKMLNIDIMVVVAFRMLPKIVWSMPKIATFNLHGSLLPEYRGAAPINWAIINGEKKSGVTTFVLDEEIDTGSIVYREECPIDENDNFGTLHDKLQIIGTDLVLKTVDTLSKGDYNLTLQSSLEAQMGDIKSAPKLNKENTRIDWTKSAEAVSNLIRGLSPYPCAHSVLAGPKGETPIKIFSASYCKTPHQHKPGTIISDNKTFIKVACGEGFCNLLEVQLSGKKRMMVRDLLLGFREAEKHSMI</sequence>
<dbReference type="EMBL" id="VSSQ01028455">
    <property type="protein sequence ID" value="MPM78184.1"/>
    <property type="molecule type" value="Genomic_DNA"/>
</dbReference>
<dbReference type="SUPFAM" id="SSF53328">
    <property type="entry name" value="Formyltransferase"/>
    <property type="match status" value="1"/>
</dbReference>
<dbReference type="Gene3D" id="3.10.25.10">
    <property type="entry name" value="Formyl transferase, C-terminal domain"/>
    <property type="match status" value="1"/>
</dbReference>
<dbReference type="HAMAP" id="MF_00182">
    <property type="entry name" value="Formyl_trans"/>
    <property type="match status" value="1"/>
</dbReference>
<protein>
    <recommendedName>
        <fullName evidence="2">methionyl-tRNA formyltransferase</fullName>
        <ecNumber evidence="2">2.1.2.9</ecNumber>
    </recommendedName>
</protein>
<dbReference type="GO" id="GO:0004479">
    <property type="term" value="F:methionyl-tRNA formyltransferase activity"/>
    <property type="evidence" value="ECO:0007669"/>
    <property type="project" value="UniProtKB-EC"/>
</dbReference>
<evidence type="ECO:0000256" key="3">
    <source>
        <dbReference type="ARBA" id="ARBA00022679"/>
    </source>
</evidence>
<dbReference type="SUPFAM" id="SSF50486">
    <property type="entry name" value="FMT C-terminal domain-like"/>
    <property type="match status" value="1"/>
</dbReference>
<evidence type="ECO:0000259" key="5">
    <source>
        <dbReference type="Pfam" id="PF00551"/>
    </source>
</evidence>
<dbReference type="InterPro" id="IPR036477">
    <property type="entry name" value="Formyl_transf_N_sf"/>
</dbReference>
<gene>
    <name evidence="7" type="primary">fmt_38</name>
    <name evidence="7" type="ORF">SDC9_125195</name>
</gene>
<dbReference type="NCBIfam" id="TIGR00460">
    <property type="entry name" value="fmt"/>
    <property type="match status" value="1"/>
</dbReference>
<dbReference type="CDD" id="cd08646">
    <property type="entry name" value="FMT_core_Met-tRNA-FMT_N"/>
    <property type="match status" value="1"/>
</dbReference>
<dbReference type="InterPro" id="IPR005793">
    <property type="entry name" value="Formyl_trans_C"/>
</dbReference>
<dbReference type="PANTHER" id="PTHR11138">
    <property type="entry name" value="METHIONYL-TRNA FORMYLTRANSFERASE"/>
    <property type="match status" value="1"/>
</dbReference>
<proteinExistence type="inferred from homology"/>
<organism evidence="7">
    <name type="scientific">bioreactor metagenome</name>
    <dbReference type="NCBI Taxonomy" id="1076179"/>
    <lineage>
        <taxon>unclassified sequences</taxon>
        <taxon>metagenomes</taxon>
        <taxon>ecological metagenomes</taxon>
    </lineage>
</organism>
<dbReference type="CDD" id="cd08704">
    <property type="entry name" value="Met_tRNA_FMT_C"/>
    <property type="match status" value="1"/>
</dbReference>
<dbReference type="Pfam" id="PF00551">
    <property type="entry name" value="Formyl_trans_N"/>
    <property type="match status" value="1"/>
</dbReference>
<dbReference type="InterPro" id="IPR011034">
    <property type="entry name" value="Formyl_transferase-like_C_sf"/>
</dbReference>
<accession>A0A645CMR7</accession>
<dbReference type="AlphaFoldDB" id="A0A645CMR7"/>
<dbReference type="EC" id="2.1.2.9" evidence="2"/>
<dbReference type="Gene3D" id="3.40.50.170">
    <property type="entry name" value="Formyl transferase, N-terminal domain"/>
    <property type="match status" value="1"/>
</dbReference>
<dbReference type="InterPro" id="IPR005794">
    <property type="entry name" value="Fmt"/>
</dbReference>
<dbReference type="Pfam" id="PF02911">
    <property type="entry name" value="Formyl_trans_C"/>
    <property type="match status" value="1"/>
</dbReference>
<name>A0A645CMR7_9ZZZZ</name>
<feature type="domain" description="Formyl transferase C-terminal" evidence="6">
    <location>
        <begin position="211"/>
        <end position="312"/>
    </location>
</feature>
<evidence type="ECO:0000256" key="1">
    <source>
        <dbReference type="ARBA" id="ARBA00010699"/>
    </source>
</evidence>
<comment type="similarity">
    <text evidence="1">Belongs to the Fmt family.</text>
</comment>
<dbReference type="InterPro" id="IPR041711">
    <property type="entry name" value="Met-tRNA-FMT_N"/>
</dbReference>
<dbReference type="GO" id="GO:0005829">
    <property type="term" value="C:cytosol"/>
    <property type="evidence" value="ECO:0007669"/>
    <property type="project" value="TreeGrafter"/>
</dbReference>